<dbReference type="SUPFAM" id="SSF49785">
    <property type="entry name" value="Galactose-binding domain-like"/>
    <property type="match status" value="1"/>
</dbReference>
<evidence type="ECO:0000313" key="9">
    <source>
        <dbReference type="EMBL" id="AGX44222.1"/>
    </source>
</evidence>
<dbReference type="InterPro" id="IPR051563">
    <property type="entry name" value="Glycosyl_Hydrolase_51"/>
</dbReference>
<evidence type="ECO:0000256" key="5">
    <source>
        <dbReference type="ARBA" id="ARBA00022801"/>
    </source>
</evidence>
<accession>U5MXN4</accession>
<sequence>MKKKYLSILIATFFSITTVLGYCGASASEIGGDDAYTLNVNTDQKLFDVSDVLTGLFFEDINHGADGGLYAELVENRSFEYEKSLDSWKIEKSNTTGPAVEIREESTTDSQVKVCSDNPLNSNNPNYVELNSKDKNETLKLVNDGYKGITVKEGDKYDFSFWARSTEKRNKVTVQIEDEDGNVISEAKTVDKIGNEWKKYEGHLRAEKSTSNAKFAVSVKGEEKIDLDMISLFPQDTWKNRKYGLREDLVKRISDLKPKFLRFPGGCVIEGANKEGMYNWKDTIGNVEERKEIRNVWGYDQSYGLGFYEYFQLCEDIGAVPVPVLNCGMTCQFRGPKSGVSTYMADVGGDLDSYIQDAVDLVEYANGDESTTWGKKRVEAGHKKPFNLKYLAIGNEQWGNEYHKRFEAFQKVLNEKCPGITLISTSGPSADGSQFDDAWKWINEKAKNTMVDEHYYMNPDWFLKNTDRYSKYDRNGPKVFVGEYASKSNTLKSALAEGAYLTGLEENSDIVKMASYAPLFAKNDDYQWSTNMIWFNGKTNYATPNYYVQKLFSTNLGTQMLKQELVKPKISEGNNIKGGIILGSWNTKVQYDNVKVTNNDTGKEIFTDNFDSDNSEWNKVKGNWTVKDGKLILDEISEDCRVQTNSTDWSNYTLELNAKKTGGNEGFLVGFGAKDTSNYYWLNVGGWNNTKTVIEKAVDGEKSTISTADSAYGKVNTGEEYKIKIVVSGNKISCYINGQLTNEVTEQGRDSDVYTSTSYDSKTNDLIVKVVNVAGEDKKVKININGNQDVQSKATVQYVTGEDESVKNSFENPDKVSIKTKNLNHVSKSFDYNADKYSVSVIRLKLK</sequence>
<dbReference type="InterPro" id="IPR010720">
    <property type="entry name" value="Alpha-L-AF_C"/>
</dbReference>
<dbReference type="Pfam" id="PF06964">
    <property type="entry name" value="Alpha-L-AF_C"/>
    <property type="match status" value="1"/>
</dbReference>
<dbReference type="KEGG" id="csb:CLSA_c32560"/>
<evidence type="ECO:0000256" key="2">
    <source>
        <dbReference type="ARBA" id="ARBA00007186"/>
    </source>
</evidence>
<evidence type="ECO:0000256" key="3">
    <source>
        <dbReference type="ARBA" id="ARBA00012670"/>
    </source>
</evidence>
<evidence type="ECO:0000313" key="10">
    <source>
        <dbReference type="Proteomes" id="UP000017118"/>
    </source>
</evidence>
<proteinExistence type="inferred from homology"/>
<dbReference type="Gene3D" id="2.60.120.560">
    <property type="entry name" value="Exo-inulinase, domain 1"/>
    <property type="match status" value="1"/>
</dbReference>
<keyword evidence="10" id="KW-1185">Reference proteome</keyword>
<dbReference type="EMBL" id="CP006721">
    <property type="protein sequence ID" value="AGX44222.1"/>
    <property type="molecule type" value="Genomic_DNA"/>
</dbReference>
<dbReference type="PANTHER" id="PTHR31776:SF0">
    <property type="entry name" value="ALPHA-L-ARABINOFURANOSIDASE 1"/>
    <property type="match status" value="1"/>
</dbReference>
<evidence type="ECO:0000256" key="1">
    <source>
        <dbReference type="ARBA" id="ARBA00001462"/>
    </source>
</evidence>
<dbReference type="SUPFAM" id="SSF51011">
    <property type="entry name" value="Glycosyl hydrolase domain"/>
    <property type="match status" value="1"/>
</dbReference>
<dbReference type="HOGENOM" id="CLU_010060_2_0_9"/>
<evidence type="ECO:0000259" key="8">
    <source>
        <dbReference type="SMART" id="SM00813"/>
    </source>
</evidence>
<dbReference type="Pfam" id="PF06439">
    <property type="entry name" value="3keto-disac_hyd"/>
    <property type="match status" value="1"/>
</dbReference>
<dbReference type="EC" id="3.2.1.55" evidence="3"/>
<dbReference type="GO" id="GO:0046556">
    <property type="term" value="F:alpha-L-arabinofuranosidase activity"/>
    <property type="evidence" value="ECO:0007669"/>
    <property type="project" value="UniProtKB-EC"/>
</dbReference>
<dbReference type="Gene3D" id="2.60.120.260">
    <property type="entry name" value="Galactose-binding domain-like"/>
    <property type="match status" value="1"/>
</dbReference>
<dbReference type="InterPro" id="IPR010496">
    <property type="entry name" value="AL/BT2_dom"/>
</dbReference>
<dbReference type="SUPFAM" id="SSF49899">
    <property type="entry name" value="Concanavalin A-like lectins/glucanases"/>
    <property type="match status" value="1"/>
</dbReference>
<dbReference type="InterPro" id="IPR017853">
    <property type="entry name" value="GH"/>
</dbReference>
<comment type="similarity">
    <text evidence="2">Belongs to the glycosyl hydrolase 51 family.</text>
</comment>
<dbReference type="PANTHER" id="PTHR31776">
    <property type="entry name" value="ALPHA-L-ARABINOFURANOSIDASE 1"/>
    <property type="match status" value="1"/>
</dbReference>
<feature type="signal peptide" evidence="7">
    <location>
        <begin position="1"/>
        <end position="21"/>
    </location>
</feature>
<dbReference type="AlphaFoldDB" id="U5MXN4"/>
<evidence type="ECO:0000256" key="7">
    <source>
        <dbReference type="SAM" id="SignalP"/>
    </source>
</evidence>
<organism evidence="9 10">
    <name type="scientific">Clostridium saccharobutylicum DSM 13864</name>
    <dbReference type="NCBI Taxonomy" id="1345695"/>
    <lineage>
        <taxon>Bacteria</taxon>
        <taxon>Bacillati</taxon>
        <taxon>Bacillota</taxon>
        <taxon>Clostridia</taxon>
        <taxon>Eubacteriales</taxon>
        <taxon>Clostridiaceae</taxon>
        <taxon>Clostridium</taxon>
    </lineage>
</organism>
<dbReference type="Pfam" id="PF02018">
    <property type="entry name" value="CBM_4_9"/>
    <property type="match status" value="1"/>
</dbReference>
<name>U5MXN4_CLOSA</name>
<gene>
    <name evidence="9" type="ORF">CLSA_c32560</name>
</gene>
<dbReference type="RefSeq" id="WP_022747364.1">
    <property type="nucleotide sequence ID" value="NC_022571.1"/>
</dbReference>
<dbReference type="InterPro" id="IPR055235">
    <property type="entry name" value="ASD1_cat"/>
</dbReference>
<dbReference type="InterPro" id="IPR013320">
    <property type="entry name" value="ConA-like_dom_sf"/>
</dbReference>
<dbReference type="InterPro" id="IPR003305">
    <property type="entry name" value="CenC_carb-bd"/>
</dbReference>
<dbReference type="GO" id="GO:0046373">
    <property type="term" value="P:L-arabinose metabolic process"/>
    <property type="evidence" value="ECO:0007669"/>
    <property type="project" value="InterPro"/>
</dbReference>
<dbReference type="Pfam" id="PF22848">
    <property type="entry name" value="ASD1_dom"/>
    <property type="match status" value="1"/>
</dbReference>
<keyword evidence="5 9" id="KW-0378">Hydrolase</keyword>
<comment type="catalytic activity">
    <reaction evidence="1">
        <text>Hydrolysis of terminal non-reducing alpha-L-arabinofuranoside residues in alpha-L-arabinosides.</text>
        <dbReference type="EC" id="3.2.1.55"/>
    </reaction>
</comment>
<evidence type="ECO:0000256" key="6">
    <source>
        <dbReference type="ARBA" id="ARBA00023180"/>
    </source>
</evidence>
<dbReference type="InterPro" id="IPR008979">
    <property type="entry name" value="Galactose-bd-like_sf"/>
</dbReference>
<keyword evidence="4 7" id="KW-0732">Signal</keyword>
<evidence type="ECO:0000256" key="4">
    <source>
        <dbReference type="ARBA" id="ARBA00022729"/>
    </source>
</evidence>
<dbReference type="Proteomes" id="UP000017118">
    <property type="component" value="Chromosome"/>
</dbReference>
<dbReference type="OrthoDB" id="9758333at2"/>
<dbReference type="eggNOG" id="COG3534">
    <property type="taxonomic scope" value="Bacteria"/>
</dbReference>
<dbReference type="Gene3D" id="3.20.20.80">
    <property type="entry name" value="Glycosidases"/>
    <property type="match status" value="1"/>
</dbReference>
<keyword evidence="9" id="KW-0326">Glycosidase</keyword>
<dbReference type="SUPFAM" id="SSF51445">
    <property type="entry name" value="(Trans)glycosidases"/>
    <property type="match status" value="1"/>
</dbReference>
<reference evidence="9 10" key="1">
    <citation type="journal article" date="2013" name="Genome Announc.">
        <title>Complete Genome Sequence of the Solvent Producer Clostridium saccharobutylicum NCP262 (DSM 13864).</title>
        <authorList>
            <person name="Poehlein A."/>
            <person name="Hartwich K."/>
            <person name="Krabben P."/>
            <person name="Ehrenreich A."/>
            <person name="Liebl W."/>
            <person name="Durre P."/>
            <person name="Gottschalk G."/>
            <person name="Daniel R."/>
        </authorList>
    </citation>
    <scope>NUCLEOTIDE SEQUENCE [LARGE SCALE GENOMIC DNA]</scope>
    <source>
        <strain evidence="9">DSM 13864</strain>
    </source>
</reference>
<protein>
    <recommendedName>
        <fullName evidence="3">non-reducing end alpha-L-arabinofuranosidase</fullName>
        <ecNumber evidence="3">3.2.1.55</ecNumber>
    </recommendedName>
</protein>
<feature type="domain" description="Alpha-L-arabinofuranosidase C-terminal" evidence="8">
    <location>
        <begin position="482"/>
        <end position="838"/>
    </location>
</feature>
<feature type="chain" id="PRO_5039382660" description="non-reducing end alpha-L-arabinofuranosidase" evidence="7">
    <location>
        <begin position="22"/>
        <end position="847"/>
    </location>
</feature>
<dbReference type="SMART" id="SM00813">
    <property type="entry name" value="Alpha-L-AF_C"/>
    <property type="match status" value="1"/>
</dbReference>
<keyword evidence="6" id="KW-0325">Glycoprotein</keyword>
<dbReference type="GeneID" id="55475602"/>
<dbReference type="PATRIC" id="fig|1345695.10.peg.204"/>